<dbReference type="Proteomes" id="UP000677537">
    <property type="component" value="Unassembled WGS sequence"/>
</dbReference>
<dbReference type="EMBL" id="JAGIZA010000006">
    <property type="protein sequence ID" value="MBP0493601.1"/>
    <property type="molecule type" value="Genomic_DNA"/>
</dbReference>
<accession>A0A940S4R7</accession>
<evidence type="ECO:0000256" key="1">
    <source>
        <dbReference type="SAM" id="SignalP"/>
    </source>
</evidence>
<organism evidence="2 3">
    <name type="scientific">Roseomonas indoligenes</name>
    <dbReference type="NCBI Taxonomy" id="2820811"/>
    <lineage>
        <taxon>Bacteria</taxon>
        <taxon>Pseudomonadati</taxon>
        <taxon>Pseudomonadota</taxon>
        <taxon>Alphaproteobacteria</taxon>
        <taxon>Acetobacterales</taxon>
        <taxon>Roseomonadaceae</taxon>
        <taxon>Roseomonas</taxon>
    </lineage>
</organism>
<sequence length="145" mass="15441">MVGALTRRGMLGGLVLLPSAAMAQSGTPELQGVLTARNAAAFGRFVSANEGKPVSLKLTAAPVEGRSFSVSLQAPLLLVNMDRPEKMQVSLTGGYTLRNGAFAMDWVYRVRAEGMQQGITILVLDPLDGGEVRRMRDAGVRRVAL</sequence>
<evidence type="ECO:0000313" key="2">
    <source>
        <dbReference type="EMBL" id="MBP0493601.1"/>
    </source>
</evidence>
<comment type="caution">
    <text evidence="2">The sequence shown here is derived from an EMBL/GenBank/DDBJ whole genome shotgun (WGS) entry which is preliminary data.</text>
</comment>
<reference evidence="2" key="1">
    <citation type="submission" date="2021-03" db="EMBL/GenBank/DDBJ databases">
        <authorList>
            <person name="So Y."/>
        </authorList>
    </citation>
    <scope>NUCLEOTIDE SEQUENCE</scope>
    <source>
        <strain evidence="2">SG15</strain>
    </source>
</reference>
<keyword evidence="1" id="KW-0732">Signal</keyword>
<evidence type="ECO:0000313" key="3">
    <source>
        <dbReference type="Proteomes" id="UP000677537"/>
    </source>
</evidence>
<keyword evidence="3" id="KW-1185">Reference proteome</keyword>
<feature type="chain" id="PRO_5037873658" evidence="1">
    <location>
        <begin position="24"/>
        <end position="145"/>
    </location>
</feature>
<feature type="signal peptide" evidence="1">
    <location>
        <begin position="1"/>
        <end position="23"/>
    </location>
</feature>
<gene>
    <name evidence="2" type="ORF">J5Y10_12520</name>
</gene>
<dbReference type="AlphaFoldDB" id="A0A940S4R7"/>
<dbReference type="RefSeq" id="WP_209374000.1">
    <property type="nucleotide sequence ID" value="NZ_JAGIZA010000006.1"/>
</dbReference>
<proteinExistence type="predicted"/>
<protein>
    <submittedName>
        <fullName evidence="2">Uncharacterized protein</fullName>
    </submittedName>
</protein>
<name>A0A940S4R7_9PROT</name>